<evidence type="ECO:0000256" key="6">
    <source>
        <dbReference type="ARBA" id="ARBA00023180"/>
    </source>
</evidence>
<keyword evidence="4 8" id="KW-1133">Transmembrane helix</keyword>
<feature type="region of interest" description="Disordered" evidence="7">
    <location>
        <begin position="535"/>
        <end position="557"/>
    </location>
</feature>
<keyword evidence="9" id="KW-0732">Signal</keyword>
<evidence type="ECO:0000313" key="11">
    <source>
        <dbReference type="Proteomes" id="UP001431783"/>
    </source>
</evidence>
<proteinExistence type="inferred from homology"/>
<evidence type="ECO:0000256" key="9">
    <source>
        <dbReference type="SAM" id="SignalP"/>
    </source>
</evidence>
<evidence type="ECO:0000256" key="7">
    <source>
        <dbReference type="SAM" id="MobiDB-lite"/>
    </source>
</evidence>
<dbReference type="GO" id="GO:0016020">
    <property type="term" value="C:membrane"/>
    <property type="evidence" value="ECO:0007669"/>
    <property type="project" value="UniProtKB-SubCell"/>
</dbReference>
<feature type="transmembrane region" description="Helical" evidence="8">
    <location>
        <begin position="1281"/>
        <end position="1301"/>
    </location>
</feature>
<keyword evidence="11" id="KW-1185">Reference proteome</keyword>
<keyword evidence="3 8" id="KW-0812">Transmembrane</keyword>
<evidence type="ECO:0000256" key="8">
    <source>
        <dbReference type="SAM" id="Phobius"/>
    </source>
</evidence>
<dbReference type="Proteomes" id="UP001431783">
    <property type="component" value="Unassembled WGS sequence"/>
</dbReference>
<accession>A0AAW1V6M3</accession>
<dbReference type="PANTHER" id="PTHR22730">
    <property type="entry name" value="PROMININ PROM PROTEIN"/>
    <property type="match status" value="1"/>
</dbReference>
<dbReference type="EMBL" id="JARQZJ010000121">
    <property type="protein sequence ID" value="KAK9887720.1"/>
    <property type="molecule type" value="Genomic_DNA"/>
</dbReference>
<feature type="transmembrane region" description="Helical" evidence="8">
    <location>
        <begin position="1008"/>
        <end position="1029"/>
    </location>
</feature>
<dbReference type="PANTHER" id="PTHR22730:SF1">
    <property type="entry name" value="PROMININ-LIKE PROTEIN"/>
    <property type="match status" value="1"/>
</dbReference>
<protein>
    <submittedName>
        <fullName evidence="10">Uncharacterized protein</fullName>
    </submittedName>
</protein>
<evidence type="ECO:0000256" key="2">
    <source>
        <dbReference type="ARBA" id="ARBA00006058"/>
    </source>
</evidence>
<feature type="region of interest" description="Disordered" evidence="7">
    <location>
        <begin position="733"/>
        <end position="758"/>
    </location>
</feature>
<comment type="similarity">
    <text evidence="2">Belongs to the prominin family.</text>
</comment>
<feature type="region of interest" description="Disordered" evidence="7">
    <location>
        <begin position="774"/>
        <end position="827"/>
    </location>
</feature>
<comment type="caution">
    <text evidence="10">The sequence shown here is derived from an EMBL/GenBank/DDBJ whole genome shotgun (WGS) entry which is preliminary data.</text>
</comment>
<feature type="compositionally biased region" description="Polar residues" evidence="7">
    <location>
        <begin position="733"/>
        <end position="744"/>
    </location>
</feature>
<keyword evidence="5 8" id="KW-0472">Membrane</keyword>
<dbReference type="InterPro" id="IPR008795">
    <property type="entry name" value="Prominin"/>
</dbReference>
<feature type="transmembrane region" description="Helical" evidence="8">
    <location>
        <begin position="966"/>
        <end position="987"/>
    </location>
</feature>
<feature type="region of interest" description="Disordered" evidence="7">
    <location>
        <begin position="686"/>
        <end position="712"/>
    </location>
</feature>
<evidence type="ECO:0000256" key="3">
    <source>
        <dbReference type="ARBA" id="ARBA00022692"/>
    </source>
</evidence>
<feature type="transmembrane region" description="Helical" evidence="8">
    <location>
        <begin position="104"/>
        <end position="130"/>
    </location>
</feature>
<feature type="region of interest" description="Disordered" evidence="7">
    <location>
        <begin position="496"/>
        <end position="516"/>
    </location>
</feature>
<name>A0AAW1V6M3_9CUCU</name>
<feature type="chain" id="PRO_5043721674" evidence="9">
    <location>
        <begin position="22"/>
        <end position="1335"/>
    </location>
</feature>
<evidence type="ECO:0000256" key="1">
    <source>
        <dbReference type="ARBA" id="ARBA00004141"/>
    </source>
</evidence>
<reference evidence="10 11" key="1">
    <citation type="submission" date="2023-03" db="EMBL/GenBank/DDBJ databases">
        <title>Genome insight into feeding habits of ladybird beetles.</title>
        <authorList>
            <person name="Li H.-S."/>
            <person name="Huang Y.-H."/>
            <person name="Pang H."/>
        </authorList>
    </citation>
    <scope>NUCLEOTIDE SEQUENCE [LARGE SCALE GENOMIC DNA]</scope>
    <source>
        <strain evidence="10">SYSU_2023b</strain>
        <tissue evidence="10">Whole body</tissue>
    </source>
</reference>
<comment type="subcellular location">
    <subcellularLocation>
        <location evidence="1">Membrane</location>
        <topology evidence="1">Multi-pass membrane protein</topology>
    </subcellularLocation>
</comment>
<evidence type="ECO:0000256" key="5">
    <source>
        <dbReference type="ARBA" id="ARBA00023136"/>
    </source>
</evidence>
<dbReference type="Pfam" id="PF05478">
    <property type="entry name" value="Prominin"/>
    <property type="match status" value="2"/>
</dbReference>
<evidence type="ECO:0000313" key="10">
    <source>
        <dbReference type="EMBL" id="KAK9887720.1"/>
    </source>
</evidence>
<sequence>MGSVPKEVFIFSIFLLSTTYASESINTSDDMFTPNYTSLIWNVTYHSRNITHNDSGFLNGYYEFVLSVVDILVPEALPLGIRTLEDFDSIVSLIPNCIWSYRRFVLFLLVVVGQIIFLIYGIFKAIYFFLPSRKTHSYATKNTSWKRRIFEKYGKCLRLGWIHSYFTLLVFMIALAHSSNKDINLGTKTVTVVLGNSVMDTETYIDTSTEQLEILLTNNLEEYLEFFVDNAERTAEEIVIDLGNSVANINLLGSFSGIEESFKPIEPILKEIKSLAQVMIDLTDEIVQGVMVDGNALINGTFNELEKGIDFVGNITGDITGGVIGAIEDPDNFTSGIADKTIEEVDKLQNVTTNVVGDVIGDLGNSGKILNNITSSIGEDVIEGGNMLTNLTENIGESALTELDKTKDALTDLTAGITGENITVNIDAGVDKITNITENIGDDIISGIGTGIDEGGETLSNIGDGIDNVAGNVEKGVGGAIDSLLDFGNSEAKDVTKIPNGSKNGSIPSIPGKQDGENVVNGIAGEVGARNRMVKQKRSKKSDGGGVETGVTQKPNSGKDVVVTNVVRRQGVANYGKDVVTNVVGGVASEVGGAVDGLLGLGGKKSDGETGVTQKPNSGKDVVTNVVGGVASEVGGAVDGLLGLGGKKSDGETGVTQKPNSGKDVVTNVVGGVASEVGGAVDGLLGLGGKKSDGETGVTQKPNSERDEKSNVVGGIAGEVGGAVNNIFESGLDETNSVTNAPTNSEREKTGVLGGKENGVEGAVNSVFGFGNNEKYTTNPPSGIGPGGDFNNRIDLRSGGTEDELHPDDAKPNKVSKPKKENGNGLVDNVIDEVGSTSKKIMDLGDNLFGLRRKRELSLNFDGVIDGFRKIYSTIDHLEHFMNEDLLKMNNISVLLTPLVKEIGVTVRSVLDEVKEDVKLGAKPLEKILDVAKKEVGEVKHELLSLLRVIFDEVQMFINVIEPTRYFISYFVTYLLLLAFILLIIGMTTRIARENCATEYMMKGGCTALYAAALIMACISLVYIGAGVASQKLVCETFQGPNDNGVLDLIDEMNPINLGSHFTLSVKKIIHNCHKDKSIYEVADLQKIFDLEEFKKNFNIEDTEKKLQEALDFPLNFTKILPFEEFEKAEEILFGTFKEIMDSPVITAIDSLEDKLGSLPGIGDILKTFTGNLMSFQKNFNALKSAKSKDGNKSFFDELENAVINVEKELTRLENSIMEGIQKISSKLQHRIVKSLTMYVEDRLIYSIQHTLGRCKPLSLALNSSVNAVCKDITTPANGHWFSWFICVTISIIILIYSSSYRNISRKNSSRKQSNVFHVEEEEEMHTIAIANQAK</sequence>
<feature type="signal peptide" evidence="9">
    <location>
        <begin position="1"/>
        <end position="21"/>
    </location>
</feature>
<organism evidence="10 11">
    <name type="scientific">Henosepilachna vigintioctopunctata</name>
    <dbReference type="NCBI Taxonomy" id="420089"/>
    <lineage>
        <taxon>Eukaryota</taxon>
        <taxon>Metazoa</taxon>
        <taxon>Ecdysozoa</taxon>
        <taxon>Arthropoda</taxon>
        <taxon>Hexapoda</taxon>
        <taxon>Insecta</taxon>
        <taxon>Pterygota</taxon>
        <taxon>Neoptera</taxon>
        <taxon>Endopterygota</taxon>
        <taxon>Coleoptera</taxon>
        <taxon>Polyphaga</taxon>
        <taxon>Cucujiformia</taxon>
        <taxon>Coccinelloidea</taxon>
        <taxon>Coccinellidae</taxon>
        <taxon>Epilachninae</taxon>
        <taxon>Epilachnini</taxon>
        <taxon>Henosepilachna</taxon>
    </lineage>
</organism>
<gene>
    <name evidence="10" type="ORF">WA026_000039</name>
</gene>
<feature type="transmembrane region" description="Helical" evidence="8">
    <location>
        <begin position="156"/>
        <end position="176"/>
    </location>
</feature>
<keyword evidence="6" id="KW-0325">Glycoprotein</keyword>
<evidence type="ECO:0000256" key="4">
    <source>
        <dbReference type="ARBA" id="ARBA00022989"/>
    </source>
</evidence>
<feature type="compositionally biased region" description="Basic and acidic residues" evidence="7">
    <location>
        <begin position="803"/>
        <end position="822"/>
    </location>
</feature>